<dbReference type="InterPro" id="IPR011541">
    <property type="entry name" value="Ni/Co_transpt_high_affinity"/>
</dbReference>
<keyword evidence="4 13" id="KW-0813">Transport</keyword>
<feature type="transmembrane region" description="Helical" evidence="13">
    <location>
        <begin position="303"/>
        <end position="320"/>
    </location>
</feature>
<keyword evidence="16" id="KW-1185">Reference proteome</keyword>
<name>A0A4R3MIQ8_9HYPH</name>
<dbReference type="GO" id="GO:0032025">
    <property type="term" value="P:response to cobalt ion"/>
    <property type="evidence" value="ECO:0007669"/>
    <property type="project" value="TreeGrafter"/>
</dbReference>
<dbReference type="AlphaFoldDB" id="A0A4R3MIQ8"/>
<feature type="transmembrane region" description="Helical" evidence="13">
    <location>
        <begin position="272"/>
        <end position="297"/>
    </location>
</feature>
<keyword evidence="7 13" id="KW-0812">Transmembrane</keyword>
<dbReference type="Pfam" id="PF03824">
    <property type="entry name" value="NicO"/>
    <property type="match status" value="1"/>
</dbReference>
<proteinExistence type="inferred from homology"/>
<keyword evidence="11 13" id="KW-0472">Membrane</keyword>
<evidence type="ECO:0000256" key="11">
    <source>
        <dbReference type="ARBA" id="ARBA00023136"/>
    </source>
</evidence>
<evidence type="ECO:0000256" key="6">
    <source>
        <dbReference type="ARBA" id="ARBA00022596"/>
    </source>
</evidence>
<feature type="compositionally biased region" description="Basic residues" evidence="14">
    <location>
        <begin position="203"/>
        <end position="212"/>
    </location>
</feature>
<comment type="function">
    <text evidence="1">Efflux system for nickel and cobalt.</text>
</comment>
<evidence type="ECO:0000313" key="15">
    <source>
        <dbReference type="EMBL" id="TCT13234.1"/>
    </source>
</evidence>
<dbReference type="PANTHER" id="PTHR40659">
    <property type="entry name" value="NICKEL/COBALT EFFLUX SYSTEM RCNA"/>
    <property type="match status" value="1"/>
</dbReference>
<keyword evidence="5" id="KW-1003">Cell membrane</keyword>
<feature type="transmembrane region" description="Helical" evidence="13">
    <location>
        <begin position="116"/>
        <end position="141"/>
    </location>
</feature>
<dbReference type="GO" id="GO:0046583">
    <property type="term" value="F:monoatomic cation efflux transmembrane transporter activity"/>
    <property type="evidence" value="ECO:0007669"/>
    <property type="project" value="TreeGrafter"/>
</dbReference>
<evidence type="ECO:0000256" key="13">
    <source>
        <dbReference type="RuleBase" id="RU362101"/>
    </source>
</evidence>
<keyword evidence="12" id="KW-0170">Cobalt</keyword>
<feature type="transmembrane region" description="Helical" evidence="13">
    <location>
        <begin position="74"/>
        <end position="96"/>
    </location>
</feature>
<dbReference type="EMBL" id="SMAK01000001">
    <property type="protein sequence ID" value="TCT13234.1"/>
    <property type="molecule type" value="Genomic_DNA"/>
</dbReference>
<feature type="region of interest" description="Disordered" evidence="14">
    <location>
        <begin position="195"/>
        <end position="226"/>
    </location>
</feature>
<evidence type="ECO:0000256" key="14">
    <source>
        <dbReference type="SAM" id="MobiDB-lite"/>
    </source>
</evidence>
<comment type="subcellular location">
    <subcellularLocation>
        <location evidence="2 13">Cell membrane</location>
        <topology evidence="2 13">Multi-pass membrane protein</topology>
    </subcellularLocation>
</comment>
<dbReference type="GO" id="GO:0010045">
    <property type="term" value="P:response to nickel cation"/>
    <property type="evidence" value="ECO:0007669"/>
    <property type="project" value="TreeGrafter"/>
</dbReference>
<feature type="transmembrane region" description="Helical" evidence="13">
    <location>
        <begin position="327"/>
        <end position="347"/>
    </location>
</feature>
<dbReference type="InterPro" id="IPR051224">
    <property type="entry name" value="NiCoT_RcnA"/>
</dbReference>
<dbReference type="PANTHER" id="PTHR40659:SF1">
    <property type="entry name" value="NICKEL_COBALT EFFLUX SYSTEM RCNA"/>
    <property type="match status" value="1"/>
</dbReference>
<evidence type="ECO:0000256" key="4">
    <source>
        <dbReference type="ARBA" id="ARBA00022448"/>
    </source>
</evidence>
<reference evidence="15 16" key="1">
    <citation type="submission" date="2019-03" db="EMBL/GenBank/DDBJ databases">
        <title>Genomic Encyclopedia of Type Strains, Phase IV (KMG-IV): sequencing the most valuable type-strain genomes for metagenomic binning, comparative biology and taxonomic classification.</title>
        <authorList>
            <person name="Goeker M."/>
        </authorList>
    </citation>
    <scope>NUCLEOTIDE SEQUENCE [LARGE SCALE GENOMIC DNA]</scope>
    <source>
        <strain evidence="15 16">DSM 19345</strain>
    </source>
</reference>
<sequence length="349" mass="35134">MTGGRMAAVGAVLMTAVLVADIALANPFGVARPEASVAVATGPFAELFGWISARQAAFYRELTGLIANLRTEPAAGWVLVALSFLYGVLHAAGPGHGKVIITSYLVATRQTMRRGVMLSFASAVAQALTAIALVALLTIALKATSMAMNRATGLIEIASYALITLIGLRLVWLKGSALAARLPVVSPIRAATAGGPPVGHPGHGAHHHGHDHQHHDHERQACGCSHAHSPDPATLGGRLTLSSAWTAVLAVGLRPCSGALIVLVFAFSQGLFWVGVVATLAMAVGTGLAVALLAGLAVGARGLAARLAAGGGAAGSWALAGVQTLELLAALAVLAFGTLLLGGALSAGL</sequence>
<keyword evidence="9" id="KW-0406">Ion transport</keyword>
<keyword evidence="6" id="KW-0533">Nickel</keyword>
<dbReference type="OrthoDB" id="9812956at2"/>
<evidence type="ECO:0000256" key="10">
    <source>
        <dbReference type="ARBA" id="ARBA00023112"/>
    </source>
</evidence>
<evidence type="ECO:0000256" key="5">
    <source>
        <dbReference type="ARBA" id="ARBA00022475"/>
    </source>
</evidence>
<dbReference type="RefSeq" id="WP_132804640.1">
    <property type="nucleotide sequence ID" value="NZ_SMAK01000001.1"/>
</dbReference>
<evidence type="ECO:0000256" key="8">
    <source>
        <dbReference type="ARBA" id="ARBA00022989"/>
    </source>
</evidence>
<dbReference type="GO" id="GO:0005886">
    <property type="term" value="C:plasma membrane"/>
    <property type="evidence" value="ECO:0007669"/>
    <property type="project" value="UniProtKB-SubCell"/>
</dbReference>
<protein>
    <recommendedName>
        <fullName evidence="13">Nickel/cobalt efflux system</fullName>
    </recommendedName>
</protein>
<evidence type="ECO:0000256" key="9">
    <source>
        <dbReference type="ARBA" id="ARBA00023065"/>
    </source>
</evidence>
<accession>A0A4R3MIQ8</accession>
<comment type="caution">
    <text evidence="15">The sequence shown here is derived from an EMBL/GenBank/DDBJ whole genome shotgun (WGS) entry which is preliminary data.</text>
</comment>
<keyword evidence="3" id="KW-0171">Cobalt transport</keyword>
<evidence type="ECO:0000256" key="1">
    <source>
        <dbReference type="ARBA" id="ARBA00002510"/>
    </source>
</evidence>
<evidence type="ECO:0000256" key="12">
    <source>
        <dbReference type="ARBA" id="ARBA00023285"/>
    </source>
</evidence>
<gene>
    <name evidence="15" type="ORF">EDC22_10195</name>
</gene>
<evidence type="ECO:0000256" key="3">
    <source>
        <dbReference type="ARBA" id="ARBA00022426"/>
    </source>
</evidence>
<evidence type="ECO:0000256" key="7">
    <source>
        <dbReference type="ARBA" id="ARBA00022692"/>
    </source>
</evidence>
<keyword evidence="10" id="KW-0921">Nickel transport</keyword>
<keyword evidence="8 13" id="KW-1133">Transmembrane helix</keyword>
<dbReference type="Proteomes" id="UP000295678">
    <property type="component" value="Unassembled WGS sequence"/>
</dbReference>
<evidence type="ECO:0000313" key="16">
    <source>
        <dbReference type="Proteomes" id="UP000295678"/>
    </source>
</evidence>
<feature type="transmembrane region" description="Helical" evidence="13">
    <location>
        <begin position="35"/>
        <end position="53"/>
    </location>
</feature>
<evidence type="ECO:0000256" key="2">
    <source>
        <dbReference type="ARBA" id="ARBA00004651"/>
    </source>
</evidence>
<feature type="transmembrane region" description="Helical" evidence="13">
    <location>
        <begin position="153"/>
        <end position="172"/>
    </location>
</feature>
<feature type="transmembrane region" description="Helical" evidence="13">
    <location>
        <begin position="244"/>
        <end position="265"/>
    </location>
</feature>
<comment type="similarity">
    <text evidence="13">Belongs to the NiCoT transporter (TC 2.A.52) family.</text>
</comment>
<dbReference type="GO" id="GO:0006824">
    <property type="term" value="P:cobalt ion transport"/>
    <property type="evidence" value="ECO:0007669"/>
    <property type="project" value="UniProtKB-KW"/>
</dbReference>
<dbReference type="GO" id="GO:0015099">
    <property type="term" value="F:nickel cation transmembrane transporter activity"/>
    <property type="evidence" value="ECO:0007669"/>
    <property type="project" value="UniProtKB-UniRule"/>
</dbReference>
<organism evidence="15 16">
    <name type="scientific">Tepidamorphus gemmatus</name>
    <dbReference type="NCBI Taxonomy" id="747076"/>
    <lineage>
        <taxon>Bacteria</taxon>
        <taxon>Pseudomonadati</taxon>
        <taxon>Pseudomonadota</taxon>
        <taxon>Alphaproteobacteria</taxon>
        <taxon>Hyphomicrobiales</taxon>
        <taxon>Tepidamorphaceae</taxon>
        <taxon>Tepidamorphus</taxon>
    </lineage>
</organism>